<evidence type="ECO:0000256" key="2">
    <source>
        <dbReference type="ARBA" id="ARBA00022737"/>
    </source>
</evidence>
<dbReference type="InterPro" id="IPR003644">
    <property type="entry name" value="Calx_beta"/>
</dbReference>
<evidence type="ECO:0000256" key="1">
    <source>
        <dbReference type="ARBA" id="ARBA00022729"/>
    </source>
</evidence>
<protein>
    <recommendedName>
        <fullName evidence="4">Calx-beta domain-containing protein</fullName>
    </recommendedName>
</protein>
<dbReference type="Pfam" id="PF03160">
    <property type="entry name" value="Calx-beta"/>
    <property type="match status" value="1"/>
</dbReference>
<evidence type="ECO:0000256" key="3">
    <source>
        <dbReference type="ARBA" id="ARBA00022837"/>
    </source>
</evidence>
<keyword evidence="1" id="KW-0732">Signal</keyword>
<keyword evidence="6" id="KW-1185">Reference proteome</keyword>
<keyword evidence="2" id="KW-0677">Repeat</keyword>
<proteinExistence type="predicted"/>
<dbReference type="EMBL" id="JACSOD020000499">
    <property type="protein sequence ID" value="MBM6500204.1"/>
    <property type="molecule type" value="Genomic_DNA"/>
</dbReference>
<organism evidence="5 6">
    <name type="scientific">Flavobacterium macrobrachii</name>
    <dbReference type="NCBI Taxonomy" id="591204"/>
    <lineage>
        <taxon>Bacteria</taxon>
        <taxon>Pseudomonadati</taxon>
        <taxon>Bacteroidota</taxon>
        <taxon>Flavobacteriia</taxon>
        <taxon>Flavobacteriales</taxon>
        <taxon>Flavobacteriaceae</taxon>
        <taxon>Flavobacterium</taxon>
    </lineage>
</organism>
<dbReference type="Proteomes" id="UP000759529">
    <property type="component" value="Unassembled WGS sequence"/>
</dbReference>
<name>A0ABS2D055_9FLAO</name>
<feature type="domain" description="Calx-beta" evidence="4">
    <location>
        <begin position="24"/>
        <end position="124"/>
    </location>
</feature>
<dbReference type="RefSeq" id="WP_187656750.1">
    <property type="nucleotide sequence ID" value="NZ_JACSOD020000499.1"/>
</dbReference>
<dbReference type="InterPro" id="IPR038081">
    <property type="entry name" value="CalX-like_sf"/>
</dbReference>
<dbReference type="SUPFAM" id="SSF141072">
    <property type="entry name" value="CalX-like"/>
    <property type="match status" value="1"/>
</dbReference>
<evidence type="ECO:0000313" key="6">
    <source>
        <dbReference type="Proteomes" id="UP000759529"/>
    </source>
</evidence>
<keyword evidence="3" id="KW-0106">Calcium</keyword>
<dbReference type="Gene3D" id="2.60.40.2030">
    <property type="match status" value="1"/>
</dbReference>
<comment type="caution">
    <text evidence="5">The sequence shown here is derived from an EMBL/GenBank/DDBJ whole genome shotgun (WGS) entry which is preliminary data.</text>
</comment>
<reference evidence="5 6" key="1">
    <citation type="submission" date="2021-02" db="EMBL/GenBank/DDBJ databases">
        <authorList>
            <person name="Jung H.S."/>
            <person name="Chun B.H."/>
            <person name="Jeon C.O."/>
        </authorList>
    </citation>
    <scope>NUCLEOTIDE SEQUENCE [LARGE SCALE GENOMIC DNA]</scope>
    <source>
        <strain evidence="5 6">LMG 25203</strain>
    </source>
</reference>
<evidence type="ECO:0000313" key="5">
    <source>
        <dbReference type="EMBL" id="MBM6500204.1"/>
    </source>
</evidence>
<accession>A0ABS2D055</accession>
<sequence>MKKLYSIIFLVSFCLLNLSCDDENDLTKTFDDFTFLSFKSTDNVLTVLENSGSVSIPVYLSEPQNTDVEVSIVVTDGTAISGDHFTFNSLSITIPAGQYESAFQLNLVNDSEFNESRRFKIKIQSSSSLVVGLSGANGSTEKDVVVVNDDCPTQYAFWFGLLSVEDVGFGSTSGVGSANTNGDCDVLLVNNNLPGDASPVNTLFELIFTADSSDPSGSVGTVEVLDTTVRQRTFNVGGTPTVCDVKYRATGFYDTTTGEIFLDYEYRAFNASTGNLVGLYYSGQNIITLQ</sequence>
<dbReference type="SMART" id="SM00237">
    <property type="entry name" value="Calx_beta"/>
    <property type="match status" value="1"/>
</dbReference>
<evidence type="ECO:0000259" key="4">
    <source>
        <dbReference type="SMART" id="SM00237"/>
    </source>
</evidence>
<gene>
    <name evidence="5" type="ORF">H9X54_012945</name>
</gene>